<evidence type="ECO:0000313" key="2">
    <source>
        <dbReference type="EMBL" id="HIU14667.1"/>
    </source>
</evidence>
<dbReference type="InterPro" id="IPR043964">
    <property type="entry name" value="P-loop_TraG"/>
</dbReference>
<dbReference type="InterPro" id="IPR051162">
    <property type="entry name" value="T4SS_component"/>
</dbReference>
<dbReference type="EMBL" id="DVMJ01000106">
    <property type="protein sequence ID" value="HIU14667.1"/>
    <property type="molecule type" value="Genomic_DNA"/>
</dbReference>
<dbReference type="Proteomes" id="UP000824175">
    <property type="component" value="Unassembled WGS sequence"/>
</dbReference>
<dbReference type="Pfam" id="PF19044">
    <property type="entry name" value="P-loop_TraG"/>
    <property type="match status" value="1"/>
</dbReference>
<evidence type="ECO:0000259" key="1">
    <source>
        <dbReference type="Pfam" id="PF19044"/>
    </source>
</evidence>
<evidence type="ECO:0000313" key="3">
    <source>
        <dbReference type="Proteomes" id="UP000824175"/>
    </source>
</evidence>
<sequence>MAMLARRKRNPRRTTISPTGMKEYSTYYRMGEKYTRVLSIYKYPFEFVEGLLVRFVGDPNFDIDMVVEHSDLDISSALKNQMNHYEELYRKSSDPQSKERLRVRYDNLKTFISRNVRQTSTTVNVIVNIYVKGDTLEELNEKTKYVKDSLEASQYEVKTRTVSYLQQAYYRKNSPLFVESGLNKDENFLIGQPMDSISCAALWPFVYDTLEDPDGTLIGHELSTGGKIIFNQFLWQTHPSLAKMYNRASGNTIIVGRTGMGKTVLMNMILMGHLIHHRKIVWIDPEDKNYRLTQYVGGAFISFGDGSKIINIFDLKPISSDDRISRESMYNTRLAITNVVEEIKITFKMLWENITDDELSMISEIVYDTYADVGITFEKSFENLGVEDYPTFDNFSAVLDQKIQVYSSSPHSDREVAALKHLQMRMRSITGHRGIEGEYGRFLNGTTSISREELQRNIISFGTKSLVNISRNVQNALLRMVFQYAWSVCLENTDMSVLAIDEEHMFINEPYLAEVLSVIQRRARKYSSATLTGTQEVHDYSNEKILSEGKAIFDNATYQIYMNLTLDGINDLSKLINLTNEEKNTILNLPVHCGLMCIENKRIPVRFLASEDELRLIP</sequence>
<proteinExistence type="predicted"/>
<dbReference type="Gene3D" id="1.10.8.730">
    <property type="match status" value="1"/>
</dbReference>
<reference evidence="2" key="2">
    <citation type="journal article" date="2021" name="PeerJ">
        <title>Extensive microbial diversity within the chicken gut microbiome revealed by metagenomics and culture.</title>
        <authorList>
            <person name="Gilroy R."/>
            <person name="Ravi A."/>
            <person name="Getino M."/>
            <person name="Pursley I."/>
            <person name="Horton D.L."/>
            <person name="Alikhan N.F."/>
            <person name="Baker D."/>
            <person name="Gharbi K."/>
            <person name="Hall N."/>
            <person name="Watson M."/>
            <person name="Adriaenssens E.M."/>
            <person name="Foster-Nyarko E."/>
            <person name="Jarju S."/>
            <person name="Secka A."/>
            <person name="Antonio M."/>
            <person name="Oren A."/>
            <person name="Chaudhuri R.R."/>
            <person name="La Ragione R."/>
            <person name="Hildebrand F."/>
            <person name="Pallen M.J."/>
        </authorList>
    </citation>
    <scope>NUCLEOTIDE SEQUENCE</scope>
    <source>
        <strain evidence="2">CHK195-11698</strain>
    </source>
</reference>
<reference evidence="2" key="1">
    <citation type="submission" date="2020-10" db="EMBL/GenBank/DDBJ databases">
        <authorList>
            <person name="Gilroy R."/>
        </authorList>
    </citation>
    <scope>NUCLEOTIDE SEQUENCE</scope>
    <source>
        <strain evidence="2">CHK195-11698</strain>
    </source>
</reference>
<dbReference type="Gene3D" id="3.40.50.300">
    <property type="entry name" value="P-loop containing nucleotide triphosphate hydrolases"/>
    <property type="match status" value="1"/>
</dbReference>
<comment type="caution">
    <text evidence="2">The sequence shown here is derived from an EMBL/GenBank/DDBJ whole genome shotgun (WGS) entry which is preliminary data.</text>
</comment>
<dbReference type="SUPFAM" id="SSF52540">
    <property type="entry name" value="P-loop containing nucleoside triphosphate hydrolases"/>
    <property type="match status" value="1"/>
</dbReference>
<dbReference type="InterPro" id="IPR027417">
    <property type="entry name" value="P-loop_NTPase"/>
</dbReference>
<accession>A0A9D1L244</accession>
<feature type="domain" description="TraG P-loop" evidence="1">
    <location>
        <begin position="250"/>
        <end position="589"/>
    </location>
</feature>
<dbReference type="PANTHER" id="PTHR30121">
    <property type="entry name" value="UNCHARACTERIZED PROTEIN YJGR-RELATED"/>
    <property type="match status" value="1"/>
</dbReference>
<gene>
    <name evidence="2" type="ORF">IAD15_11480</name>
</gene>
<dbReference type="PANTHER" id="PTHR30121:SF6">
    <property type="entry name" value="SLR6007 PROTEIN"/>
    <property type="match status" value="1"/>
</dbReference>
<name>A0A9D1L244_9FIRM</name>
<protein>
    <recommendedName>
        <fullName evidence="1">TraG P-loop domain-containing protein</fullName>
    </recommendedName>
</protein>
<organism evidence="2 3">
    <name type="scientific">Candidatus Fimiplasma intestinipullorum</name>
    <dbReference type="NCBI Taxonomy" id="2840825"/>
    <lineage>
        <taxon>Bacteria</taxon>
        <taxon>Bacillati</taxon>
        <taxon>Bacillota</taxon>
        <taxon>Clostridia</taxon>
        <taxon>Eubacteriales</taxon>
        <taxon>Candidatus Fimiplasma</taxon>
    </lineage>
</organism>
<dbReference type="AlphaFoldDB" id="A0A9D1L244"/>